<gene>
    <name evidence="4" type="ORF">HRbin17_02560</name>
</gene>
<evidence type="ECO:0000313" key="4">
    <source>
        <dbReference type="EMBL" id="GBD00026.1"/>
    </source>
</evidence>
<dbReference type="InterPro" id="IPR003615">
    <property type="entry name" value="HNH_nuc"/>
</dbReference>
<feature type="domain" description="HNH nuclease" evidence="3">
    <location>
        <begin position="169"/>
        <end position="223"/>
    </location>
</feature>
<feature type="coiled-coil region" evidence="1">
    <location>
        <begin position="96"/>
        <end position="132"/>
    </location>
</feature>
<evidence type="ECO:0000259" key="3">
    <source>
        <dbReference type="SMART" id="SM00507"/>
    </source>
</evidence>
<feature type="transmembrane region" description="Helical" evidence="2">
    <location>
        <begin position="261"/>
        <end position="280"/>
    </location>
</feature>
<dbReference type="GO" id="GO:0004519">
    <property type="term" value="F:endonuclease activity"/>
    <property type="evidence" value="ECO:0007669"/>
    <property type="project" value="InterPro"/>
</dbReference>
<keyword evidence="2" id="KW-1133">Transmembrane helix</keyword>
<dbReference type="AlphaFoldDB" id="A0A2H5XFS6"/>
<dbReference type="Gene3D" id="1.10.30.50">
    <property type="match status" value="1"/>
</dbReference>
<dbReference type="Pfam" id="PF01844">
    <property type="entry name" value="HNH"/>
    <property type="match status" value="1"/>
</dbReference>
<evidence type="ECO:0000313" key="5">
    <source>
        <dbReference type="Proteomes" id="UP000236173"/>
    </source>
</evidence>
<evidence type="ECO:0000256" key="1">
    <source>
        <dbReference type="SAM" id="Coils"/>
    </source>
</evidence>
<sequence>MPTVKGFRVLLTRGRLSKGLLAIRRKFQHLFPSSAQKITVFFDAETTPHLKPYTPYKSMTRECRIYNLRQWFRKHQAVVGDWVEVIVEETGYRLVFRKRSEEEAKHREELQKAETEEQAQEALRKLARTQRRSLRRTALKELQRAAERTWERKRVIVAPKERYEGVPASLRTLLKIVYEGRCQICGFTFLKRNGEPYFEVHHIDPTGGHQPQNLLVLCANCHAQMEHTEVTVERDDQGWVTAVVINGERRPIRQALNTSPVTMAILFALYSLSILARYTVLHWI</sequence>
<name>A0A2H5XFS6_9BACT</name>
<dbReference type="Proteomes" id="UP000236173">
    <property type="component" value="Unassembled WGS sequence"/>
</dbReference>
<proteinExistence type="predicted"/>
<dbReference type="GO" id="GO:0008270">
    <property type="term" value="F:zinc ion binding"/>
    <property type="evidence" value="ECO:0007669"/>
    <property type="project" value="InterPro"/>
</dbReference>
<dbReference type="InterPro" id="IPR002711">
    <property type="entry name" value="HNH"/>
</dbReference>
<comment type="caution">
    <text evidence="4">The sequence shown here is derived from an EMBL/GenBank/DDBJ whole genome shotgun (WGS) entry which is preliminary data.</text>
</comment>
<keyword evidence="2" id="KW-0812">Transmembrane</keyword>
<keyword evidence="1" id="KW-0175">Coiled coil</keyword>
<dbReference type="SMART" id="SM00507">
    <property type="entry name" value="HNHc"/>
    <property type="match status" value="1"/>
</dbReference>
<evidence type="ECO:0000256" key="2">
    <source>
        <dbReference type="SAM" id="Phobius"/>
    </source>
</evidence>
<dbReference type="GO" id="GO:0003676">
    <property type="term" value="F:nucleic acid binding"/>
    <property type="evidence" value="ECO:0007669"/>
    <property type="project" value="InterPro"/>
</dbReference>
<protein>
    <recommendedName>
        <fullName evidence="3">HNH nuclease domain-containing protein</fullName>
    </recommendedName>
</protein>
<reference evidence="5" key="1">
    <citation type="submission" date="2017-09" db="EMBL/GenBank/DDBJ databases">
        <title>Metaegenomics of thermophilic ammonia-oxidizing enrichment culture.</title>
        <authorList>
            <person name="Kato S."/>
            <person name="Suzuki K."/>
        </authorList>
    </citation>
    <scope>NUCLEOTIDE SEQUENCE [LARGE SCALE GENOMIC DNA]</scope>
</reference>
<dbReference type="CDD" id="cd00085">
    <property type="entry name" value="HNHc"/>
    <property type="match status" value="1"/>
</dbReference>
<accession>A0A2H5XFS6</accession>
<dbReference type="EMBL" id="BEHT01000048">
    <property type="protein sequence ID" value="GBD00026.1"/>
    <property type="molecule type" value="Genomic_DNA"/>
</dbReference>
<keyword evidence="2" id="KW-0472">Membrane</keyword>
<organism evidence="4 5">
    <name type="scientific">Candidatus Fervidibacter japonicus</name>
    <dbReference type="NCBI Taxonomy" id="2035412"/>
    <lineage>
        <taxon>Bacteria</taxon>
        <taxon>Candidatus Fervidibacterota</taxon>
        <taxon>Candidatus Fervidibacter</taxon>
    </lineage>
</organism>